<keyword evidence="14 18" id="KW-0830">Ubiquinone</keyword>
<comment type="cofactor">
    <cofactor evidence="18">
        <name>[4Fe-4S] cluster</name>
        <dbReference type="ChEBI" id="CHEBI:49883"/>
    </cofactor>
    <text evidence="18">Binds 1 [4Fe-4S] cluster.</text>
</comment>
<keyword evidence="12 18" id="KW-0408">Iron</keyword>
<dbReference type="Gene3D" id="3.30.9.90">
    <property type="match status" value="1"/>
</dbReference>
<dbReference type="EC" id="1.5.5.1" evidence="18"/>
<reference evidence="21" key="1">
    <citation type="submission" date="2014-06" db="EMBL/GenBank/DDBJ databases">
        <authorList>
            <person name="Nyvltova E.W."/>
            <person name="Stairs C."/>
            <person name="Hrdy I."/>
            <person name="Pacesc J."/>
            <person name="Roger A.J."/>
            <person name="Tachezy J."/>
        </authorList>
    </citation>
    <scope>NUCLEOTIDE SEQUENCE</scope>
</reference>
<keyword evidence="4 18" id="KW-0813">Transport</keyword>
<dbReference type="FunFam" id="3.30.70.20:FF:000015">
    <property type="entry name" value="Electron transfer flavoprotein-ubiquinone oxidoreductase"/>
    <property type="match status" value="1"/>
</dbReference>
<evidence type="ECO:0000256" key="14">
    <source>
        <dbReference type="ARBA" id="ARBA00023075"/>
    </source>
</evidence>
<comment type="catalytic activity">
    <reaction evidence="17 18">
        <text>a ubiquinone + reduced [electron-transfer flavoprotein] = a ubiquinol + oxidized [electron-transfer flavoprotein] + H(+)</text>
        <dbReference type="Rhea" id="RHEA:24052"/>
        <dbReference type="Rhea" id="RHEA-COMP:9565"/>
        <dbReference type="Rhea" id="RHEA-COMP:9566"/>
        <dbReference type="Rhea" id="RHEA-COMP:10685"/>
        <dbReference type="Rhea" id="RHEA-COMP:10686"/>
        <dbReference type="ChEBI" id="CHEBI:15378"/>
        <dbReference type="ChEBI" id="CHEBI:16389"/>
        <dbReference type="ChEBI" id="CHEBI:17976"/>
        <dbReference type="ChEBI" id="CHEBI:57692"/>
        <dbReference type="ChEBI" id="CHEBI:58307"/>
        <dbReference type="EC" id="1.5.5.1"/>
    </reaction>
</comment>
<comment type="subcellular location">
    <subcellularLocation>
        <location evidence="2">Mitochondrion inner membrane</location>
    </subcellularLocation>
</comment>
<evidence type="ECO:0000256" key="5">
    <source>
        <dbReference type="ARBA" id="ARBA00022630"/>
    </source>
</evidence>
<evidence type="ECO:0000256" key="17">
    <source>
        <dbReference type="ARBA" id="ARBA00052682"/>
    </source>
</evidence>
<evidence type="ECO:0000256" key="16">
    <source>
        <dbReference type="ARBA" id="ARBA00023136"/>
    </source>
</evidence>
<keyword evidence="11 18" id="KW-0560">Oxidoreductase</keyword>
<evidence type="ECO:0000259" key="20">
    <source>
        <dbReference type="Pfam" id="PF21162"/>
    </source>
</evidence>
<dbReference type="PRINTS" id="PR00368">
    <property type="entry name" value="FADPNR"/>
</dbReference>
<accession>A0A0B5D4E5</accession>
<dbReference type="Gene3D" id="3.30.70.20">
    <property type="match status" value="1"/>
</dbReference>
<dbReference type="PANTHER" id="PTHR10617:SF107">
    <property type="entry name" value="ELECTRON TRANSFER FLAVOPROTEIN-UBIQUINONE OXIDOREDUCTASE, MITOCHONDRIAL"/>
    <property type="match status" value="1"/>
</dbReference>
<feature type="domain" description="ETF-QO/FixC ubiquinone-binding" evidence="20">
    <location>
        <begin position="260"/>
        <end position="362"/>
    </location>
</feature>
<evidence type="ECO:0000313" key="21">
    <source>
        <dbReference type="EMBL" id="AJE29368.1"/>
    </source>
</evidence>
<keyword evidence="6 18" id="KW-0479">Metal-binding</keyword>
<evidence type="ECO:0000256" key="13">
    <source>
        <dbReference type="ARBA" id="ARBA00023014"/>
    </source>
</evidence>
<keyword evidence="5 18" id="KW-0285">Flavoprotein</keyword>
<keyword evidence="7" id="KW-0999">Mitochondrion inner membrane</keyword>
<evidence type="ECO:0000256" key="7">
    <source>
        <dbReference type="ARBA" id="ARBA00022792"/>
    </source>
</evidence>
<evidence type="ECO:0000259" key="19">
    <source>
        <dbReference type="Pfam" id="PF05187"/>
    </source>
</evidence>
<keyword evidence="9" id="KW-0809">Transit peptide</keyword>
<keyword evidence="8 18" id="KW-0274">FAD</keyword>
<proteinExistence type="evidence at transcript level"/>
<comment type="function">
    <text evidence="18">Accepts electrons from ETF and reduces ubiquinone.</text>
</comment>
<evidence type="ECO:0000256" key="10">
    <source>
        <dbReference type="ARBA" id="ARBA00022982"/>
    </source>
</evidence>
<evidence type="ECO:0000256" key="8">
    <source>
        <dbReference type="ARBA" id="ARBA00022827"/>
    </source>
</evidence>
<dbReference type="GO" id="GO:0005743">
    <property type="term" value="C:mitochondrial inner membrane"/>
    <property type="evidence" value="ECO:0007669"/>
    <property type="project" value="UniProtKB-SubCell"/>
</dbReference>
<dbReference type="Gene3D" id="3.50.50.60">
    <property type="entry name" value="FAD/NAD(P)-binding domain"/>
    <property type="match status" value="1"/>
</dbReference>
<dbReference type="AlphaFoldDB" id="A0A0B5D4E5"/>
<dbReference type="PANTHER" id="PTHR10617">
    <property type="entry name" value="ELECTRON TRANSFER FLAVOPROTEIN-UBIQUINONE OXIDOREDUCTASE"/>
    <property type="match status" value="1"/>
</dbReference>
<evidence type="ECO:0000256" key="4">
    <source>
        <dbReference type="ARBA" id="ARBA00022448"/>
    </source>
</evidence>
<dbReference type="InterPro" id="IPR049398">
    <property type="entry name" value="ETF-QO/FixC_UQ-bd"/>
</dbReference>
<keyword evidence="10 18" id="KW-0249">Electron transport</keyword>
<name>A0A0B5D4E5_MASBA</name>
<keyword evidence="13 18" id="KW-0411">Iron-sulfur</keyword>
<evidence type="ECO:0000256" key="12">
    <source>
        <dbReference type="ARBA" id="ARBA00023004"/>
    </source>
</evidence>
<evidence type="ECO:0000256" key="9">
    <source>
        <dbReference type="ARBA" id="ARBA00022946"/>
    </source>
</evidence>
<evidence type="ECO:0000256" key="2">
    <source>
        <dbReference type="ARBA" id="ARBA00004273"/>
    </source>
</evidence>
<feature type="domain" description="ETF-QO/FixX C-terminal" evidence="19">
    <location>
        <begin position="508"/>
        <end position="609"/>
    </location>
</feature>
<evidence type="ECO:0000256" key="6">
    <source>
        <dbReference type="ARBA" id="ARBA00022723"/>
    </source>
</evidence>
<dbReference type="VEuPathDB" id="AmoebaDB:MBAL_009748"/>
<dbReference type="InterPro" id="IPR007859">
    <property type="entry name" value="ETF-QO/FixX_C"/>
</dbReference>
<dbReference type="GO" id="GO:0046872">
    <property type="term" value="F:metal ion binding"/>
    <property type="evidence" value="ECO:0007669"/>
    <property type="project" value="UniProtKB-KW"/>
</dbReference>
<dbReference type="Pfam" id="PF13450">
    <property type="entry name" value="NAD_binding_8"/>
    <property type="match status" value="1"/>
</dbReference>
<dbReference type="GO" id="GO:0051539">
    <property type="term" value="F:4 iron, 4 sulfur cluster binding"/>
    <property type="evidence" value="ECO:0007669"/>
    <property type="project" value="UniProtKB-UniRule"/>
</dbReference>
<evidence type="ECO:0000256" key="15">
    <source>
        <dbReference type="ARBA" id="ARBA00023128"/>
    </source>
</evidence>
<sequence length="611" mass="66052">MCFFPPTSHSCSSKRSSVSRRYKSHLRYFPPYPQSPMSGGDCARYDVVVVGAGPAGLSTAIRLSQLSAAGGGGRPLRVAVLEKAPEVGRHLLSGCVLEPRALDELLPAWRSSVLDTPVARDTFHLNVSRSIAVRLPVPLSNARNYVISLGSLCRWLARVAESMGVDVLPGFGATEAVLSSNGSGNAKATGFAGDMRIQESANISPARSFFFLEVCGVRAVGGTEISAPLTILAEGCRGHITKSVVERFGLRNGRPPQTHGLGIKEVWRLPKGSRLHEPGRVSHSVGVWPSGHSTWSGAFEYHAGGPGDGDLDRLVHVGLVVGLDYSEPTRDPFGEFQELKRSRRLSALLRGAERVEFGARALADGGITGWPQLWFPGGAIIGCAAGMQNVAKIKGVHIAIKSGMLAAEAAYEALRRKESAGTGAGPVLLKDYEETLRGSWAGKELRAVRNLRPSFGYAGLLPFMGFSAVSTFFTRGHEPFTLKPSRADHQHTAPAQSSRVIHYSRPDGKLTFDRPSSVALSGTMHPEDQEPHLVLKDPARQPRESFPRYDGMEERFCPAGVYEWVREGEGAPKMLVHSTNCVHCKTCDIKDPLQNIRWTMPASGGPSYKYV</sequence>
<dbReference type="InterPro" id="IPR036188">
    <property type="entry name" value="FAD/NAD-bd_sf"/>
</dbReference>
<evidence type="ECO:0000256" key="18">
    <source>
        <dbReference type="RuleBase" id="RU366068"/>
    </source>
</evidence>
<dbReference type="SUPFAM" id="SSF54862">
    <property type="entry name" value="4Fe-4S ferredoxins"/>
    <property type="match status" value="1"/>
</dbReference>
<comment type="cofactor">
    <cofactor evidence="1 18">
        <name>FAD</name>
        <dbReference type="ChEBI" id="CHEBI:57692"/>
    </cofactor>
</comment>
<evidence type="ECO:0000256" key="11">
    <source>
        <dbReference type="ARBA" id="ARBA00023002"/>
    </source>
</evidence>
<protein>
    <recommendedName>
        <fullName evidence="18">Electron transfer flavoprotein-ubiquinone oxidoreductase</fullName>
        <shortName evidence="18">ETF-QO</shortName>
        <ecNumber evidence="18">1.5.5.1</ecNumber>
    </recommendedName>
</protein>
<dbReference type="EMBL" id="KJ993879">
    <property type="protein sequence ID" value="AJE29368.1"/>
    <property type="molecule type" value="mRNA"/>
</dbReference>
<comment type="similarity">
    <text evidence="3">Belongs to the ETF-QO/FixC family.</text>
</comment>
<organism evidence="21">
    <name type="scientific">Mastigamoeba balamuthi</name>
    <name type="common">Phreatamoeba balamuthi</name>
    <dbReference type="NCBI Taxonomy" id="108607"/>
    <lineage>
        <taxon>Eukaryota</taxon>
        <taxon>Amoebozoa</taxon>
        <taxon>Evosea</taxon>
        <taxon>Archamoebae</taxon>
        <taxon>Mastigamoebida</taxon>
        <taxon>Mastigamoebidae</taxon>
        <taxon>Mastigamoeba</taxon>
    </lineage>
</organism>
<evidence type="ECO:0000256" key="3">
    <source>
        <dbReference type="ARBA" id="ARBA00006796"/>
    </source>
</evidence>
<evidence type="ECO:0000256" key="1">
    <source>
        <dbReference type="ARBA" id="ARBA00001974"/>
    </source>
</evidence>
<reference evidence="21" key="2">
    <citation type="journal article" date="2015" name="Mol. Biol. Evol.">
        <title>Lateral gene transfer and gene duplication played a key role in the evolution of Mastigamoeba balamuthi hydrogenosomes.</title>
        <authorList>
            <person name="Nyvltova E."/>
            <person name="Stairs C.W."/>
            <person name="Hrdy I."/>
            <person name="Ridl J."/>
            <person name="Mach J."/>
            <person name="Paces J."/>
            <person name="Roger A.J."/>
            <person name="Tachezy J."/>
        </authorList>
    </citation>
    <scope>NUCLEOTIDE SEQUENCE</scope>
</reference>
<keyword evidence="15" id="KW-0496">Mitochondrion</keyword>
<dbReference type="SUPFAM" id="SSF51905">
    <property type="entry name" value="FAD/NAD(P)-binding domain"/>
    <property type="match status" value="1"/>
</dbReference>
<dbReference type="SUPFAM" id="SSF54373">
    <property type="entry name" value="FAD-linked reductases, C-terminal domain"/>
    <property type="match status" value="1"/>
</dbReference>
<dbReference type="InterPro" id="IPR040156">
    <property type="entry name" value="ETF-QO"/>
</dbReference>
<dbReference type="Pfam" id="PF21162">
    <property type="entry name" value="ETFQO_UQ-bd"/>
    <property type="match status" value="1"/>
</dbReference>
<dbReference type="Pfam" id="PF05187">
    <property type="entry name" value="Fer4_ETF_QO"/>
    <property type="match status" value="1"/>
</dbReference>
<dbReference type="GO" id="GO:0004174">
    <property type="term" value="F:electron-transferring-flavoprotein dehydrogenase activity"/>
    <property type="evidence" value="ECO:0007669"/>
    <property type="project" value="UniProtKB-UniRule"/>
</dbReference>
<keyword evidence="16" id="KW-0472">Membrane</keyword>